<evidence type="ECO:0000256" key="6">
    <source>
        <dbReference type="ARBA" id="ARBA00022989"/>
    </source>
</evidence>
<dbReference type="EMBL" id="QJUP01000003">
    <property type="protein sequence ID" value="TBU98907.1"/>
    <property type="molecule type" value="Genomic_DNA"/>
</dbReference>
<evidence type="ECO:0000256" key="4">
    <source>
        <dbReference type="ARBA" id="ARBA00022475"/>
    </source>
</evidence>
<dbReference type="SUPFAM" id="SSF161098">
    <property type="entry name" value="MetI-like"/>
    <property type="match status" value="1"/>
</dbReference>
<keyword evidence="4" id="KW-1003">Cell membrane</keyword>
<evidence type="ECO:0000256" key="1">
    <source>
        <dbReference type="ARBA" id="ARBA00004651"/>
    </source>
</evidence>
<evidence type="ECO:0000313" key="10">
    <source>
        <dbReference type="EMBL" id="TBU98907.1"/>
    </source>
</evidence>
<comment type="subcellular location">
    <subcellularLocation>
        <location evidence="1 8">Cell membrane</location>
        <topology evidence="1 8">Multi-pass membrane protein</topology>
    </subcellularLocation>
</comment>
<keyword evidence="5 8" id="KW-0812">Transmembrane</keyword>
<evidence type="ECO:0000256" key="2">
    <source>
        <dbReference type="ARBA" id="ARBA00007069"/>
    </source>
</evidence>
<dbReference type="PANTHER" id="PTHR42929:SF1">
    <property type="entry name" value="INNER MEMBRANE ABC TRANSPORTER PERMEASE PROTEIN YDCU-RELATED"/>
    <property type="match status" value="1"/>
</dbReference>
<feature type="transmembrane region" description="Helical" evidence="8">
    <location>
        <begin position="78"/>
        <end position="106"/>
    </location>
</feature>
<dbReference type="InterPro" id="IPR000515">
    <property type="entry name" value="MetI-like"/>
</dbReference>
<evidence type="ECO:0000259" key="9">
    <source>
        <dbReference type="PROSITE" id="PS50928"/>
    </source>
</evidence>
<feature type="transmembrane region" description="Helical" evidence="8">
    <location>
        <begin position="270"/>
        <end position="290"/>
    </location>
</feature>
<dbReference type="OrthoDB" id="9807047at2"/>
<organism evidence="10 11">
    <name type="scientific">Stutzerimonas kirkiae</name>
    <dbReference type="NCBI Taxonomy" id="2211392"/>
    <lineage>
        <taxon>Bacteria</taxon>
        <taxon>Pseudomonadati</taxon>
        <taxon>Pseudomonadota</taxon>
        <taxon>Gammaproteobacteria</taxon>
        <taxon>Pseudomonadales</taxon>
        <taxon>Pseudomonadaceae</taxon>
        <taxon>Stutzerimonas</taxon>
    </lineage>
</organism>
<keyword evidence="11" id="KW-1185">Reference proteome</keyword>
<dbReference type="InterPro" id="IPR035906">
    <property type="entry name" value="MetI-like_sf"/>
</dbReference>
<protein>
    <submittedName>
        <fullName evidence="10">ABC transporter permease</fullName>
    </submittedName>
</protein>
<evidence type="ECO:0000256" key="7">
    <source>
        <dbReference type="ARBA" id="ARBA00023136"/>
    </source>
</evidence>
<dbReference type="GO" id="GO:0005886">
    <property type="term" value="C:plasma membrane"/>
    <property type="evidence" value="ECO:0007669"/>
    <property type="project" value="UniProtKB-SubCell"/>
</dbReference>
<name>A0A4Q9RE16_9GAMM</name>
<comment type="caution">
    <text evidence="10">The sequence shown here is derived from an EMBL/GenBank/DDBJ whole genome shotgun (WGS) entry which is preliminary data.</text>
</comment>
<dbReference type="Pfam" id="PF00528">
    <property type="entry name" value="BPD_transp_1"/>
    <property type="match status" value="1"/>
</dbReference>
<gene>
    <name evidence="10" type="ORF">DNJ96_04160</name>
</gene>
<feature type="transmembrane region" description="Helical" evidence="8">
    <location>
        <begin position="118"/>
        <end position="142"/>
    </location>
</feature>
<dbReference type="GO" id="GO:0055085">
    <property type="term" value="P:transmembrane transport"/>
    <property type="evidence" value="ECO:0007669"/>
    <property type="project" value="InterPro"/>
</dbReference>
<dbReference type="Gene3D" id="1.10.3720.10">
    <property type="entry name" value="MetI-like"/>
    <property type="match status" value="1"/>
</dbReference>
<evidence type="ECO:0000256" key="5">
    <source>
        <dbReference type="ARBA" id="ARBA00022692"/>
    </source>
</evidence>
<keyword evidence="7 8" id="KW-0472">Membrane</keyword>
<sequence length="304" mass="33421">MNKTSPLEHEGLRRGLLLAPSLLVIGLFLVLPLGMVLLFSFLQPGTYGGVEWQFSSAAYVQFLFEEDFLSEERVFNPAYLQIFGASLLQACLATLTCLLIGFPTAYFIATRPASTRGLWLFAITIPYWVNLLIRTLSMLFLIRDQGPLNEWLMAAGWIDTPLKLAYTPFAVALGLFYSYLPFMVLPLYAAIERFDFALLSAARDLYANRWAALRHVLIPGVRGGIIAGCLLVFIPSLGAFIAPDILGGGKQLMIGNLIALQFQGSRNWPFGSAAAVILLSMVLGLLLLFARHARRATAGTGTRP</sequence>
<reference evidence="10 11" key="1">
    <citation type="submission" date="2018-06" db="EMBL/GenBank/DDBJ databases">
        <title>Three novel Pseudomonas species isolated from symptomatic oak.</title>
        <authorList>
            <person name="Bueno-Gonzalez V."/>
            <person name="Brady C."/>
        </authorList>
    </citation>
    <scope>NUCLEOTIDE SEQUENCE [LARGE SCALE GENOMIC DNA]</scope>
    <source>
        <strain evidence="10 11">P17C</strain>
    </source>
</reference>
<comment type="similarity">
    <text evidence="2">Belongs to the binding-protein-dependent transport system permease family. CysTW subfamily.</text>
</comment>
<accession>A0A4Q9RE16</accession>
<feature type="transmembrane region" description="Helical" evidence="8">
    <location>
        <begin position="212"/>
        <end position="234"/>
    </location>
</feature>
<proteinExistence type="inferred from homology"/>
<dbReference type="PANTHER" id="PTHR42929">
    <property type="entry name" value="INNER MEMBRANE ABC TRANSPORTER PERMEASE PROTEIN YDCU-RELATED-RELATED"/>
    <property type="match status" value="1"/>
</dbReference>
<evidence type="ECO:0000256" key="8">
    <source>
        <dbReference type="RuleBase" id="RU363032"/>
    </source>
</evidence>
<evidence type="ECO:0000256" key="3">
    <source>
        <dbReference type="ARBA" id="ARBA00022448"/>
    </source>
</evidence>
<dbReference type="Proteomes" id="UP000292639">
    <property type="component" value="Unassembled WGS sequence"/>
</dbReference>
<evidence type="ECO:0000313" key="11">
    <source>
        <dbReference type="Proteomes" id="UP000292639"/>
    </source>
</evidence>
<dbReference type="CDD" id="cd06261">
    <property type="entry name" value="TM_PBP2"/>
    <property type="match status" value="1"/>
</dbReference>
<dbReference type="PROSITE" id="PS50928">
    <property type="entry name" value="ABC_TM1"/>
    <property type="match status" value="1"/>
</dbReference>
<dbReference type="RefSeq" id="WP_131184897.1">
    <property type="nucleotide sequence ID" value="NZ_QJUO01000019.1"/>
</dbReference>
<keyword evidence="6 8" id="KW-1133">Transmembrane helix</keyword>
<dbReference type="AlphaFoldDB" id="A0A4Q9RE16"/>
<keyword evidence="3 8" id="KW-0813">Transport</keyword>
<feature type="transmembrane region" description="Helical" evidence="8">
    <location>
        <begin position="21"/>
        <end position="42"/>
    </location>
</feature>
<feature type="domain" description="ABC transmembrane type-1" evidence="9">
    <location>
        <begin position="83"/>
        <end position="289"/>
    </location>
</feature>
<feature type="transmembrane region" description="Helical" evidence="8">
    <location>
        <begin position="169"/>
        <end position="191"/>
    </location>
</feature>